<gene>
    <name evidence="2" type="ORF">OLC1_LOCUS11900</name>
</gene>
<dbReference type="Proteomes" id="UP001161247">
    <property type="component" value="Chromosome 4"/>
</dbReference>
<proteinExistence type="predicted"/>
<organism evidence="2 3">
    <name type="scientific">Oldenlandia corymbosa var. corymbosa</name>
    <dbReference type="NCBI Taxonomy" id="529605"/>
    <lineage>
        <taxon>Eukaryota</taxon>
        <taxon>Viridiplantae</taxon>
        <taxon>Streptophyta</taxon>
        <taxon>Embryophyta</taxon>
        <taxon>Tracheophyta</taxon>
        <taxon>Spermatophyta</taxon>
        <taxon>Magnoliopsida</taxon>
        <taxon>eudicotyledons</taxon>
        <taxon>Gunneridae</taxon>
        <taxon>Pentapetalae</taxon>
        <taxon>asterids</taxon>
        <taxon>lamiids</taxon>
        <taxon>Gentianales</taxon>
        <taxon>Rubiaceae</taxon>
        <taxon>Rubioideae</taxon>
        <taxon>Spermacoceae</taxon>
        <taxon>Hedyotis-Oldenlandia complex</taxon>
        <taxon>Oldenlandia</taxon>
    </lineage>
</organism>
<reference evidence="2" key="1">
    <citation type="submission" date="2023-03" db="EMBL/GenBank/DDBJ databases">
        <authorList>
            <person name="Julca I."/>
        </authorList>
    </citation>
    <scope>NUCLEOTIDE SEQUENCE</scope>
</reference>
<keyword evidence="3" id="KW-1185">Reference proteome</keyword>
<accession>A0AAV1D6N9</accession>
<protein>
    <submittedName>
        <fullName evidence="2">OLC1v1000858C1</fullName>
    </submittedName>
</protein>
<evidence type="ECO:0000313" key="3">
    <source>
        <dbReference type="Proteomes" id="UP001161247"/>
    </source>
</evidence>
<sequence>NAKLRTRIDAVDDKIDAINSGTDAKLDARFNAFAAKYFATYETANSKNPPPIDSSNDSNPERGLLGTTPPTLMDPSGSQHRDRAPEIIIVDKPPVLQEANKERR</sequence>
<evidence type="ECO:0000313" key="2">
    <source>
        <dbReference type="EMBL" id="CAI9102568.1"/>
    </source>
</evidence>
<name>A0AAV1D6N9_OLDCO</name>
<evidence type="ECO:0000256" key="1">
    <source>
        <dbReference type="SAM" id="MobiDB-lite"/>
    </source>
</evidence>
<feature type="region of interest" description="Disordered" evidence="1">
    <location>
        <begin position="42"/>
        <end position="104"/>
    </location>
</feature>
<feature type="non-terminal residue" evidence="2">
    <location>
        <position position="1"/>
    </location>
</feature>
<dbReference type="EMBL" id="OX459121">
    <property type="protein sequence ID" value="CAI9102568.1"/>
    <property type="molecule type" value="Genomic_DNA"/>
</dbReference>
<dbReference type="AlphaFoldDB" id="A0AAV1D6N9"/>